<evidence type="ECO:0000256" key="1">
    <source>
        <dbReference type="SAM" id="MobiDB-lite"/>
    </source>
</evidence>
<feature type="region of interest" description="Disordered" evidence="1">
    <location>
        <begin position="24"/>
        <end position="48"/>
    </location>
</feature>
<feature type="transmembrane region" description="Helical" evidence="2">
    <location>
        <begin position="209"/>
        <end position="234"/>
    </location>
</feature>
<evidence type="ECO:0000313" key="4">
    <source>
        <dbReference type="Proteomes" id="UP001432401"/>
    </source>
</evidence>
<evidence type="ECO:0000256" key="2">
    <source>
        <dbReference type="SAM" id="Phobius"/>
    </source>
</evidence>
<feature type="compositionally biased region" description="Low complexity" evidence="1">
    <location>
        <begin position="371"/>
        <end position="387"/>
    </location>
</feature>
<protein>
    <submittedName>
        <fullName evidence="3">Uncharacterized protein</fullName>
    </submittedName>
</protein>
<sequence length="474" mass="50439">MKRNKPETPGPHDDPAEAVQSWRQLNEATDQLHGVDDSTLRTDPAANPRTLDQRIAAADTVSRAVLAEQAELADDKLAAARRRRRSRAQRGERALTMAETRADRAAATLAAIDAYEEADNPAASSLALHEADPRIRRMLIGVSLAGSAASALGIGAWANTEWDLPIAVLVGVLAEALLTVPVILLLTFQGLVRTHNKADIAALGADARRVLAIMLGAIGVLLVVSVGINAVGIFAGKTGLLGTVGIVGAVIALGASAASWGTTTVIRSVIKANTSEWKTETWADERSRLEATAAGQFIPDIEVEEGAAAPAPVEDEDQDQEAVEVERIRRVLAALAEEHVAALADRGTDALALMLNPTPPATGATGADLRVPQPATGPATPQQTPVADHAHQEEDQEEGQVLEGRTWPRPVDPEQGRRQLIDYARWQIARGQEPGVRDAAQRMSTSARSITRYKKALSEDAAYAELMAAFRQQP</sequence>
<dbReference type="RefSeq" id="WP_352987162.1">
    <property type="nucleotide sequence ID" value="NZ_JBEQNA010000024.1"/>
</dbReference>
<comment type="caution">
    <text evidence="3">The sequence shown here is derived from an EMBL/GenBank/DDBJ whole genome shotgun (WGS) entry which is preliminary data.</text>
</comment>
<keyword evidence="2" id="KW-1133">Transmembrane helix</keyword>
<feature type="transmembrane region" description="Helical" evidence="2">
    <location>
        <begin position="164"/>
        <end position="188"/>
    </location>
</feature>
<proteinExistence type="predicted"/>
<feature type="region of interest" description="Disordered" evidence="1">
    <location>
        <begin position="362"/>
        <end position="416"/>
    </location>
</feature>
<keyword evidence="2" id="KW-0472">Membrane</keyword>
<organism evidence="3 4">
    <name type="scientific">Nocardiopsis tropica</name>
    <dbReference type="NCBI Taxonomy" id="109330"/>
    <lineage>
        <taxon>Bacteria</taxon>
        <taxon>Bacillati</taxon>
        <taxon>Actinomycetota</taxon>
        <taxon>Actinomycetes</taxon>
        <taxon>Streptosporangiales</taxon>
        <taxon>Nocardiopsidaceae</taxon>
        <taxon>Nocardiopsis</taxon>
    </lineage>
</organism>
<keyword evidence="4" id="KW-1185">Reference proteome</keyword>
<keyword evidence="2" id="KW-0812">Transmembrane</keyword>
<dbReference type="EMBL" id="JBEQNB010000028">
    <property type="protein sequence ID" value="MES0838348.1"/>
    <property type="molecule type" value="Genomic_DNA"/>
</dbReference>
<reference evidence="3 4" key="1">
    <citation type="submission" date="2024-06" db="EMBL/GenBank/DDBJ databases">
        <authorList>
            <person name="Bataeva Y.V."/>
            <person name="Grigorian L.N."/>
            <person name="Solomentsev V.I."/>
        </authorList>
    </citation>
    <scope>NUCLEOTIDE SEQUENCE [LARGE SCALE GENOMIC DNA]</scope>
    <source>
        <strain evidence="4">SCPM-O-B-12605 (RCAM04882)</strain>
    </source>
</reference>
<name>A0ABV2A4P7_9ACTN</name>
<dbReference type="Proteomes" id="UP001432401">
    <property type="component" value="Unassembled WGS sequence"/>
</dbReference>
<feature type="transmembrane region" description="Helical" evidence="2">
    <location>
        <begin position="240"/>
        <end position="261"/>
    </location>
</feature>
<feature type="transmembrane region" description="Helical" evidence="2">
    <location>
        <begin position="138"/>
        <end position="158"/>
    </location>
</feature>
<evidence type="ECO:0000313" key="3">
    <source>
        <dbReference type="EMBL" id="MES0838348.1"/>
    </source>
</evidence>
<accession>A0ABV2A4P7</accession>
<gene>
    <name evidence="3" type="ORF">ABUK86_31595</name>
</gene>